<dbReference type="EMBL" id="CADIKM010000179">
    <property type="protein sequence ID" value="CAB3809502.1"/>
    <property type="molecule type" value="Genomic_DNA"/>
</dbReference>
<name>A0A6S7BR42_9BURK</name>
<keyword evidence="2" id="KW-1185">Reference proteome</keyword>
<accession>A0A6S7BR42</accession>
<protein>
    <submittedName>
        <fullName evidence="1">Uncharacterized protein</fullName>
    </submittedName>
</protein>
<evidence type="ECO:0000313" key="2">
    <source>
        <dbReference type="Proteomes" id="UP000494115"/>
    </source>
</evidence>
<sequence>MPANRQVGHCMARYRIHHHHVLVRADGEETLVRSVNGESRRLLAGRQRPLRQHLSRAGIDLHDLTLVFHVDEDVTLTVGHKRLRFATHLRGRDNLARRNVNRAHALVVPVADVNTLQRRHIQNPVRIWSRGLNGVDHLQRIEVDDGNRIRTAVGHKAELTILHEREAVRAVGVFDLTEQLAGMRIDHLNVVIAAHEQVMTHRIVRHIVPALGALQRIAPGHFEVHVGLRGHRVRHATQRCGEKTACNQCLQNVASFHVEMTLVDFDNRIVSSKPG</sequence>
<evidence type="ECO:0000313" key="1">
    <source>
        <dbReference type="EMBL" id="CAB3809502.1"/>
    </source>
</evidence>
<dbReference type="Proteomes" id="UP000494115">
    <property type="component" value="Unassembled WGS sequence"/>
</dbReference>
<gene>
    <name evidence="1" type="ORF">LMG28138_06104</name>
</gene>
<proteinExistence type="predicted"/>
<dbReference type="AlphaFoldDB" id="A0A6S7BR42"/>
<reference evidence="1 2" key="1">
    <citation type="submission" date="2020-04" db="EMBL/GenBank/DDBJ databases">
        <authorList>
            <person name="De Canck E."/>
        </authorList>
    </citation>
    <scope>NUCLEOTIDE SEQUENCE [LARGE SCALE GENOMIC DNA]</scope>
    <source>
        <strain evidence="1 2">LMG 28138</strain>
    </source>
</reference>
<organism evidence="1 2">
    <name type="scientific">Pararobbsia alpina</name>
    <dbReference type="NCBI Taxonomy" id="621374"/>
    <lineage>
        <taxon>Bacteria</taxon>
        <taxon>Pseudomonadati</taxon>
        <taxon>Pseudomonadota</taxon>
        <taxon>Betaproteobacteria</taxon>
        <taxon>Burkholderiales</taxon>
        <taxon>Burkholderiaceae</taxon>
        <taxon>Pararobbsia</taxon>
    </lineage>
</organism>